<dbReference type="GO" id="GO:0006606">
    <property type="term" value="P:protein import into nucleus"/>
    <property type="evidence" value="ECO:0007669"/>
    <property type="project" value="InterPro"/>
</dbReference>
<accession>A0A182TCK9</accession>
<protein>
    <recommendedName>
        <fullName evidence="6">Importin subunit beta-1/Transportin-1-like TPR repeats domain-containing protein</fullName>
    </recommendedName>
</protein>
<dbReference type="Proteomes" id="UP000075901">
    <property type="component" value="Unassembled WGS sequence"/>
</dbReference>
<dbReference type="VEuPathDB" id="VectorBase:AMAM024160"/>
<proteinExistence type="predicted"/>
<keyword evidence="5" id="KW-0653">Protein transport</keyword>
<evidence type="ECO:0000256" key="5">
    <source>
        <dbReference type="ARBA" id="ARBA00022927"/>
    </source>
</evidence>
<sequence>MKSKILPYCDDIMTLLLQNLSNPNLHRNVKPQILTVFGDMALGIGPDFKKYLNVVLPMLAAATQVQIDQHDYDMIDYLNELRESVLEAYTGIVQGLKGSDKTPLEDVNALLPHVPFIISYIISIAKDSELSDGNIAIAVGLIGDMCGAFGPMMLQFVEDSSITELLNDGKNSRTARTKKLATWALKEIKRLKNLPVNTS</sequence>
<evidence type="ECO:0000256" key="3">
    <source>
        <dbReference type="ARBA" id="ARBA00022490"/>
    </source>
</evidence>
<evidence type="ECO:0000256" key="1">
    <source>
        <dbReference type="ARBA" id="ARBA00004496"/>
    </source>
</evidence>
<evidence type="ECO:0000313" key="7">
    <source>
        <dbReference type="EnsemblMetazoa" id="AMAM024160-PA"/>
    </source>
</evidence>
<dbReference type="AlphaFoldDB" id="A0A182TCK9"/>
<dbReference type="GO" id="GO:0005737">
    <property type="term" value="C:cytoplasm"/>
    <property type="evidence" value="ECO:0007669"/>
    <property type="project" value="UniProtKB-SubCell"/>
</dbReference>
<dbReference type="InterPro" id="IPR040122">
    <property type="entry name" value="Importin_beta"/>
</dbReference>
<keyword evidence="2" id="KW-0813">Transport</keyword>
<dbReference type="EnsemblMetazoa" id="AMAM024160-RA">
    <property type="protein sequence ID" value="AMAM024160-PA"/>
    <property type="gene ID" value="AMAM024160"/>
</dbReference>
<reference evidence="8" key="1">
    <citation type="submission" date="2013-09" db="EMBL/GenBank/DDBJ databases">
        <title>The Genome Sequence of Anopheles maculatus species B.</title>
        <authorList>
            <consortium name="The Broad Institute Genomics Platform"/>
            <person name="Neafsey D.E."/>
            <person name="Besansky N."/>
            <person name="Howell P."/>
            <person name="Walton C."/>
            <person name="Young S.K."/>
            <person name="Zeng Q."/>
            <person name="Gargeya S."/>
            <person name="Fitzgerald M."/>
            <person name="Haas B."/>
            <person name="Abouelleil A."/>
            <person name="Allen A.W."/>
            <person name="Alvarado L."/>
            <person name="Arachchi H.M."/>
            <person name="Berlin A.M."/>
            <person name="Chapman S.B."/>
            <person name="Gainer-Dewar J."/>
            <person name="Goldberg J."/>
            <person name="Griggs A."/>
            <person name="Gujja S."/>
            <person name="Hansen M."/>
            <person name="Howarth C."/>
            <person name="Imamovic A."/>
            <person name="Ireland A."/>
            <person name="Larimer J."/>
            <person name="McCowan C."/>
            <person name="Murphy C."/>
            <person name="Pearson M."/>
            <person name="Poon T.W."/>
            <person name="Priest M."/>
            <person name="Roberts A."/>
            <person name="Saif S."/>
            <person name="Shea T."/>
            <person name="Sisk P."/>
            <person name="Sykes S."/>
            <person name="Wortman J."/>
            <person name="Nusbaum C."/>
            <person name="Birren B."/>
        </authorList>
    </citation>
    <scope>NUCLEOTIDE SEQUENCE [LARGE SCALE GENOMIC DNA]</scope>
    <source>
        <strain evidence="8">maculatus3</strain>
    </source>
</reference>
<dbReference type="InterPro" id="IPR011989">
    <property type="entry name" value="ARM-like"/>
</dbReference>
<dbReference type="InterPro" id="IPR016024">
    <property type="entry name" value="ARM-type_fold"/>
</dbReference>
<organism evidence="7 8">
    <name type="scientific">Anopheles maculatus</name>
    <dbReference type="NCBI Taxonomy" id="74869"/>
    <lineage>
        <taxon>Eukaryota</taxon>
        <taxon>Metazoa</taxon>
        <taxon>Ecdysozoa</taxon>
        <taxon>Arthropoda</taxon>
        <taxon>Hexapoda</taxon>
        <taxon>Insecta</taxon>
        <taxon>Pterygota</taxon>
        <taxon>Neoptera</taxon>
        <taxon>Endopterygota</taxon>
        <taxon>Diptera</taxon>
        <taxon>Nematocera</taxon>
        <taxon>Culicoidea</taxon>
        <taxon>Culicidae</taxon>
        <taxon>Anophelinae</taxon>
        <taxon>Anopheles</taxon>
        <taxon>Anopheles maculatus group</taxon>
    </lineage>
</organism>
<keyword evidence="8" id="KW-1185">Reference proteome</keyword>
<dbReference type="Pfam" id="PF25574">
    <property type="entry name" value="TPR_IMB1"/>
    <property type="match status" value="1"/>
</dbReference>
<keyword evidence="3" id="KW-0963">Cytoplasm</keyword>
<dbReference type="InterPro" id="IPR058584">
    <property type="entry name" value="IMB1_TNPO1-like_TPR"/>
</dbReference>
<evidence type="ECO:0000313" key="8">
    <source>
        <dbReference type="Proteomes" id="UP000075901"/>
    </source>
</evidence>
<dbReference type="SUPFAM" id="SSF48371">
    <property type="entry name" value="ARM repeat"/>
    <property type="match status" value="1"/>
</dbReference>
<keyword evidence="4" id="KW-0677">Repeat</keyword>
<dbReference type="PANTHER" id="PTHR10527">
    <property type="entry name" value="IMPORTIN BETA"/>
    <property type="match status" value="1"/>
</dbReference>
<dbReference type="Gene3D" id="1.25.10.10">
    <property type="entry name" value="Leucine-rich Repeat Variant"/>
    <property type="match status" value="1"/>
</dbReference>
<feature type="domain" description="Importin subunit beta-1/Transportin-1-like TPR repeats" evidence="6">
    <location>
        <begin position="2"/>
        <end position="168"/>
    </location>
</feature>
<reference evidence="7" key="2">
    <citation type="submission" date="2020-05" db="UniProtKB">
        <authorList>
            <consortium name="EnsemblMetazoa"/>
        </authorList>
    </citation>
    <scope>IDENTIFICATION</scope>
    <source>
        <strain evidence="7">maculatus3</strain>
    </source>
</reference>
<evidence type="ECO:0000256" key="4">
    <source>
        <dbReference type="ARBA" id="ARBA00022737"/>
    </source>
</evidence>
<comment type="subcellular location">
    <subcellularLocation>
        <location evidence="1">Cytoplasm</location>
    </subcellularLocation>
</comment>
<name>A0A182TCK9_9DIPT</name>
<evidence type="ECO:0000256" key="2">
    <source>
        <dbReference type="ARBA" id="ARBA00022448"/>
    </source>
</evidence>
<evidence type="ECO:0000259" key="6">
    <source>
        <dbReference type="Pfam" id="PF25574"/>
    </source>
</evidence>